<reference evidence="1 2" key="1">
    <citation type="submission" date="2022-04" db="EMBL/GenBank/DDBJ databases">
        <title>Rhizobium coralii sp. nov., isolated from coral Turbinaria peltata.</title>
        <authorList>
            <person name="Sun H."/>
        </authorList>
    </citation>
    <scope>NUCLEOTIDE SEQUENCE [LARGE SCALE GENOMIC DNA]</scope>
    <source>
        <strain evidence="1 2">NTR19</strain>
    </source>
</reference>
<dbReference type="Gene3D" id="1.10.530.10">
    <property type="match status" value="1"/>
</dbReference>
<protein>
    <recommendedName>
        <fullName evidence="3">Glycoside hydrolase family 19 catalytic domain-containing protein</fullName>
    </recommendedName>
</protein>
<dbReference type="EMBL" id="JALPRY010000019">
    <property type="protein sequence ID" value="MCK8781770.1"/>
    <property type="molecule type" value="Genomic_DNA"/>
</dbReference>
<accession>A0ABT0IV63</accession>
<comment type="caution">
    <text evidence="1">The sequence shown here is derived from an EMBL/GenBank/DDBJ whole genome shotgun (WGS) entry which is preliminary data.</text>
</comment>
<dbReference type="RefSeq" id="WP_248684179.1">
    <property type="nucleotide sequence ID" value="NZ_JALPRY010000019.1"/>
</dbReference>
<evidence type="ECO:0000313" key="1">
    <source>
        <dbReference type="EMBL" id="MCK8781770.1"/>
    </source>
</evidence>
<sequence>MTRRQSSGWKGRFAPGAWARPYWRPDSDGKAWFGRGLVQLTHRRNYVTMSKLVGMDLVADPGWLLDLPVSVEVLIEGMRHGTFTGRKLGDYFTARKSDWIGARRIINGTDRAELIAGHGRVFADALG</sequence>
<name>A0ABT0IV63_9HYPH</name>
<dbReference type="SUPFAM" id="SSF53955">
    <property type="entry name" value="Lysozyme-like"/>
    <property type="match status" value="1"/>
</dbReference>
<proteinExistence type="predicted"/>
<organism evidence="1 2">
    <name type="scientific">Neorhizobium turbinariae</name>
    <dbReference type="NCBI Taxonomy" id="2937795"/>
    <lineage>
        <taxon>Bacteria</taxon>
        <taxon>Pseudomonadati</taxon>
        <taxon>Pseudomonadota</taxon>
        <taxon>Alphaproteobacteria</taxon>
        <taxon>Hyphomicrobiales</taxon>
        <taxon>Rhizobiaceae</taxon>
        <taxon>Rhizobium/Agrobacterium group</taxon>
        <taxon>Neorhizobium</taxon>
    </lineage>
</organism>
<keyword evidence="2" id="KW-1185">Reference proteome</keyword>
<evidence type="ECO:0008006" key="3">
    <source>
        <dbReference type="Google" id="ProtNLM"/>
    </source>
</evidence>
<dbReference type="InterPro" id="IPR023346">
    <property type="entry name" value="Lysozyme-like_dom_sf"/>
</dbReference>
<gene>
    <name evidence="1" type="ORF">M0654_17455</name>
</gene>
<dbReference type="Proteomes" id="UP001202827">
    <property type="component" value="Unassembled WGS sequence"/>
</dbReference>
<evidence type="ECO:0000313" key="2">
    <source>
        <dbReference type="Proteomes" id="UP001202827"/>
    </source>
</evidence>